<dbReference type="OMA" id="TIIPMDT"/>
<keyword evidence="1" id="KW-0732">Signal</keyword>
<dbReference type="PANTHER" id="PTHR33021">
    <property type="entry name" value="BLUE COPPER PROTEIN"/>
    <property type="match status" value="1"/>
</dbReference>
<evidence type="ECO:0000313" key="4">
    <source>
        <dbReference type="Proteomes" id="UP000091857"/>
    </source>
</evidence>
<dbReference type="InterPro" id="IPR039391">
    <property type="entry name" value="Phytocyanin-like"/>
</dbReference>
<dbReference type="InterPro" id="IPR003245">
    <property type="entry name" value="Phytocyanin_dom"/>
</dbReference>
<sequence>MAMAREGGILAILMLLLPCFETTQSTTYKVGGDEGWSPTISMEAWSLQYKFYAGDKLVFDYDEQLYSVNLVDKKGYETCTVTKNAKTFESGHEEISLAFGPNYIIDGNPENCVNSMKLSINATARPPQRL</sequence>
<keyword evidence="4" id="KW-1185">Reference proteome</keyword>
<organism evidence="3 4">
    <name type="scientific">Manihot esculenta</name>
    <name type="common">Cassava</name>
    <name type="synonym">Jatropha manihot</name>
    <dbReference type="NCBI Taxonomy" id="3983"/>
    <lineage>
        <taxon>Eukaryota</taxon>
        <taxon>Viridiplantae</taxon>
        <taxon>Streptophyta</taxon>
        <taxon>Embryophyta</taxon>
        <taxon>Tracheophyta</taxon>
        <taxon>Spermatophyta</taxon>
        <taxon>Magnoliopsida</taxon>
        <taxon>eudicotyledons</taxon>
        <taxon>Gunneridae</taxon>
        <taxon>Pentapetalae</taxon>
        <taxon>rosids</taxon>
        <taxon>fabids</taxon>
        <taxon>Malpighiales</taxon>
        <taxon>Euphorbiaceae</taxon>
        <taxon>Crotonoideae</taxon>
        <taxon>Manihoteae</taxon>
        <taxon>Manihot</taxon>
    </lineage>
</organism>
<dbReference type="PANTHER" id="PTHR33021:SF292">
    <property type="entry name" value="EARLY NODULIN-LIKE PROTEIN 22"/>
    <property type="match status" value="1"/>
</dbReference>
<feature type="domain" description="Phytocyanin" evidence="2">
    <location>
        <begin position="26"/>
        <end position="124"/>
    </location>
</feature>
<reference evidence="4" key="1">
    <citation type="journal article" date="2016" name="Nat. Biotechnol.">
        <title>Sequencing wild and cultivated cassava and related species reveals extensive interspecific hybridization and genetic diversity.</title>
        <authorList>
            <person name="Bredeson J.V."/>
            <person name="Lyons J.B."/>
            <person name="Prochnik S.E."/>
            <person name="Wu G.A."/>
            <person name="Ha C.M."/>
            <person name="Edsinger-Gonzales E."/>
            <person name="Grimwood J."/>
            <person name="Schmutz J."/>
            <person name="Rabbi I.Y."/>
            <person name="Egesi C."/>
            <person name="Nauluvula P."/>
            <person name="Lebot V."/>
            <person name="Ndunguru J."/>
            <person name="Mkamilo G."/>
            <person name="Bart R.S."/>
            <person name="Setter T.L."/>
            <person name="Gleadow R.M."/>
            <person name="Kulakow P."/>
            <person name="Ferguson M.E."/>
            <person name="Rounsley S."/>
            <person name="Rokhsar D.S."/>
        </authorList>
    </citation>
    <scope>NUCLEOTIDE SEQUENCE [LARGE SCALE GENOMIC DNA]</scope>
    <source>
        <strain evidence="4">cv. AM560-2</strain>
    </source>
</reference>
<proteinExistence type="predicted"/>
<dbReference type="AlphaFoldDB" id="A0A2C9V5P2"/>
<protein>
    <recommendedName>
        <fullName evidence="2">Phytocyanin domain-containing protein</fullName>
    </recommendedName>
</protein>
<feature type="chain" id="PRO_5012677442" description="Phytocyanin domain-containing protein" evidence="1">
    <location>
        <begin position="26"/>
        <end position="130"/>
    </location>
</feature>
<evidence type="ECO:0000256" key="1">
    <source>
        <dbReference type="SAM" id="SignalP"/>
    </source>
</evidence>
<dbReference type="InterPro" id="IPR008972">
    <property type="entry name" value="Cupredoxin"/>
</dbReference>
<gene>
    <name evidence="3" type="ORF">MANES_10G131000v8</name>
</gene>
<dbReference type="PROSITE" id="PS51485">
    <property type="entry name" value="PHYTOCYANIN"/>
    <property type="match status" value="1"/>
</dbReference>
<dbReference type="GO" id="GO:0009055">
    <property type="term" value="F:electron transfer activity"/>
    <property type="evidence" value="ECO:0007669"/>
    <property type="project" value="InterPro"/>
</dbReference>
<dbReference type="STRING" id="3983.A0A2C9V5P2"/>
<evidence type="ECO:0000259" key="2">
    <source>
        <dbReference type="PROSITE" id="PS51485"/>
    </source>
</evidence>
<name>A0A2C9V5P2_MANES</name>
<dbReference type="OrthoDB" id="1934652at2759"/>
<dbReference type="Proteomes" id="UP000091857">
    <property type="component" value="Chromosome 10"/>
</dbReference>
<dbReference type="SUPFAM" id="SSF49503">
    <property type="entry name" value="Cupredoxins"/>
    <property type="match status" value="1"/>
</dbReference>
<dbReference type="Gramene" id="Manes.10G131000.1.v8.1">
    <property type="protein sequence ID" value="Manes.10G131000.1.v8.1.CDS"/>
    <property type="gene ID" value="Manes.10G131000.v8.1"/>
</dbReference>
<dbReference type="EMBL" id="CM004396">
    <property type="protein sequence ID" value="OAY39886.1"/>
    <property type="molecule type" value="Genomic_DNA"/>
</dbReference>
<dbReference type="Pfam" id="PF02298">
    <property type="entry name" value="Cu_bind_like"/>
    <property type="match status" value="1"/>
</dbReference>
<comment type="caution">
    <text evidence="3">The sequence shown here is derived from an EMBL/GenBank/DDBJ whole genome shotgun (WGS) entry which is preliminary data.</text>
</comment>
<dbReference type="GO" id="GO:0005886">
    <property type="term" value="C:plasma membrane"/>
    <property type="evidence" value="ECO:0000318"/>
    <property type="project" value="GO_Central"/>
</dbReference>
<feature type="signal peptide" evidence="1">
    <location>
        <begin position="1"/>
        <end position="25"/>
    </location>
</feature>
<evidence type="ECO:0000313" key="3">
    <source>
        <dbReference type="EMBL" id="OAY39886.1"/>
    </source>
</evidence>
<accession>A0A2C9V5P2</accession>
<dbReference type="Gene3D" id="2.60.40.420">
    <property type="entry name" value="Cupredoxins - blue copper proteins"/>
    <property type="match status" value="1"/>
</dbReference>